<dbReference type="Proteomes" id="UP001301958">
    <property type="component" value="Unassembled WGS sequence"/>
</dbReference>
<sequence length="402" mass="45494">MRLINTLTLELVEFLDDIPLYAILSHRWVRTFCSLAASHGLEYAWVDTCCIDKTSSAELSEAINSMYRWYEESVVCFAFPGDTFDRDPDRGQKPDLAGFNDRYPWFHQSDWFTRGWTLQELIAPAVMGTKSTLAPIIAWVTGIPEAILNGESPQTASVAQRMSWASMRQTIRVEDKAYCLMGLFNVNIPMLYGEGEKAFIRLQEEIIKKSDDHAIFAWENRWKYRDHPSYSGLLADSPRAFETCGEMVMVDLPVARNLLNRVISTDNKGIHLKLPFRPTSLETTRPDGETALSYAILNKKYAAAKLLIEMRVDIHAVNRYGKSALHYAANYGCIKIVTCLIDQGVDIGARDVHGNLAVDMPYRFGSEEIGNLLKSAMICRQENSTDRSVFDCDPQTFAAIKE</sequence>
<evidence type="ECO:0000256" key="1">
    <source>
        <dbReference type="PROSITE-ProRule" id="PRU00023"/>
    </source>
</evidence>
<dbReference type="Pfam" id="PF12796">
    <property type="entry name" value="Ank_2"/>
    <property type="match status" value="1"/>
</dbReference>
<feature type="repeat" description="ANK" evidence="1">
    <location>
        <begin position="320"/>
        <end position="352"/>
    </location>
</feature>
<dbReference type="AlphaFoldDB" id="A0AAN7BH45"/>
<dbReference type="Pfam" id="PF06985">
    <property type="entry name" value="HET"/>
    <property type="match status" value="1"/>
</dbReference>
<keyword evidence="5" id="KW-1185">Reference proteome</keyword>
<proteinExistence type="predicted"/>
<dbReference type="InterPro" id="IPR058525">
    <property type="entry name" value="DUF8212"/>
</dbReference>
<accession>A0AAN7BH45</accession>
<dbReference type="PANTHER" id="PTHR10622:SF10">
    <property type="entry name" value="HET DOMAIN-CONTAINING PROTEIN"/>
    <property type="match status" value="1"/>
</dbReference>
<reference evidence="4" key="1">
    <citation type="journal article" date="2023" name="Mol. Phylogenet. Evol.">
        <title>Genome-scale phylogeny and comparative genomics of the fungal order Sordariales.</title>
        <authorList>
            <person name="Hensen N."/>
            <person name="Bonometti L."/>
            <person name="Westerberg I."/>
            <person name="Brannstrom I.O."/>
            <person name="Guillou S."/>
            <person name="Cros-Aarteil S."/>
            <person name="Calhoun S."/>
            <person name="Haridas S."/>
            <person name="Kuo A."/>
            <person name="Mondo S."/>
            <person name="Pangilinan J."/>
            <person name="Riley R."/>
            <person name="LaButti K."/>
            <person name="Andreopoulos B."/>
            <person name="Lipzen A."/>
            <person name="Chen C."/>
            <person name="Yan M."/>
            <person name="Daum C."/>
            <person name="Ng V."/>
            <person name="Clum A."/>
            <person name="Steindorff A."/>
            <person name="Ohm R.A."/>
            <person name="Martin F."/>
            <person name="Silar P."/>
            <person name="Natvig D.O."/>
            <person name="Lalanne C."/>
            <person name="Gautier V."/>
            <person name="Ament-Velasquez S.L."/>
            <person name="Kruys A."/>
            <person name="Hutchinson M.I."/>
            <person name="Powell A.J."/>
            <person name="Barry K."/>
            <person name="Miller A.N."/>
            <person name="Grigoriev I.V."/>
            <person name="Debuchy R."/>
            <person name="Gladieux P."/>
            <person name="Hiltunen Thoren M."/>
            <person name="Johannesson H."/>
        </authorList>
    </citation>
    <scope>NUCLEOTIDE SEQUENCE</scope>
    <source>
        <strain evidence="4">CBS 990.96</strain>
    </source>
</reference>
<evidence type="ECO:0000259" key="3">
    <source>
        <dbReference type="Pfam" id="PF26640"/>
    </source>
</evidence>
<keyword evidence="1" id="KW-0040">ANK repeat</keyword>
<dbReference type="PANTHER" id="PTHR10622">
    <property type="entry name" value="HET DOMAIN-CONTAINING PROTEIN"/>
    <property type="match status" value="1"/>
</dbReference>
<feature type="repeat" description="ANK" evidence="1">
    <location>
        <begin position="287"/>
        <end position="319"/>
    </location>
</feature>
<feature type="domain" description="DUF8212" evidence="3">
    <location>
        <begin position="197"/>
        <end position="223"/>
    </location>
</feature>
<dbReference type="InterPro" id="IPR036770">
    <property type="entry name" value="Ankyrin_rpt-contain_sf"/>
</dbReference>
<organism evidence="4 5">
    <name type="scientific">Podospora fimiseda</name>
    <dbReference type="NCBI Taxonomy" id="252190"/>
    <lineage>
        <taxon>Eukaryota</taxon>
        <taxon>Fungi</taxon>
        <taxon>Dikarya</taxon>
        <taxon>Ascomycota</taxon>
        <taxon>Pezizomycotina</taxon>
        <taxon>Sordariomycetes</taxon>
        <taxon>Sordariomycetidae</taxon>
        <taxon>Sordariales</taxon>
        <taxon>Podosporaceae</taxon>
        <taxon>Podospora</taxon>
    </lineage>
</organism>
<evidence type="ECO:0008006" key="6">
    <source>
        <dbReference type="Google" id="ProtNLM"/>
    </source>
</evidence>
<dbReference type="PROSITE" id="PS50088">
    <property type="entry name" value="ANK_REPEAT"/>
    <property type="match status" value="2"/>
</dbReference>
<dbReference type="SMART" id="SM00248">
    <property type="entry name" value="ANK"/>
    <property type="match status" value="2"/>
</dbReference>
<dbReference type="EMBL" id="MU865435">
    <property type="protein sequence ID" value="KAK4223213.1"/>
    <property type="molecule type" value="Genomic_DNA"/>
</dbReference>
<name>A0AAN7BH45_9PEZI</name>
<dbReference type="Pfam" id="PF26640">
    <property type="entry name" value="DUF8212"/>
    <property type="match status" value="1"/>
</dbReference>
<evidence type="ECO:0000313" key="5">
    <source>
        <dbReference type="Proteomes" id="UP001301958"/>
    </source>
</evidence>
<gene>
    <name evidence="4" type="ORF">QBC38DRAFT_512515</name>
</gene>
<comment type="caution">
    <text evidence="4">The sequence shown here is derived from an EMBL/GenBank/DDBJ whole genome shotgun (WGS) entry which is preliminary data.</text>
</comment>
<dbReference type="PROSITE" id="PS50297">
    <property type="entry name" value="ANK_REP_REGION"/>
    <property type="match status" value="1"/>
</dbReference>
<feature type="domain" description="Heterokaryon incompatibility" evidence="2">
    <location>
        <begin position="36"/>
        <end position="120"/>
    </location>
</feature>
<dbReference type="InterPro" id="IPR010730">
    <property type="entry name" value="HET"/>
</dbReference>
<protein>
    <recommendedName>
        <fullName evidence="6">Heterokaryon incompatibility domain-containing protein</fullName>
    </recommendedName>
</protein>
<dbReference type="InterPro" id="IPR002110">
    <property type="entry name" value="Ankyrin_rpt"/>
</dbReference>
<evidence type="ECO:0000313" key="4">
    <source>
        <dbReference type="EMBL" id="KAK4223213.1"/>
    </source>
</evidence>
<dbReference type="Gene3D" id="1.25.40.20">
    <property type="entry name" value="Ankyrin repeat-containing domain"/>
    <property type="match status" value="2"/>
</dbReference>
<evidence type="ECO:0000259" key="2">
    <source>
        <dbReference type="Pfam" id="PF06985"/>
    </source>
</evidence>
<dbReference type="SUPFAM" id="SSF48403">
    <property type="entry name" value="Ankyrin repeat"/>
    <property type="match status" value="1"/>
</dbReference>
<reference evidence="4" key="2">
    <citation type="submission" date="2023-05" db="EMBL/GenBank/DDBJ databases">
        <authorList>
            <consortium name="Lawrence Berkeley National Laboratory"/>
            <person name="Steindorff A."/>
            <person name="Hensen N."/>
            <person name="Bonometti L."/>
            <person name="Westerberg I."/>
            <person name="Brannstrom I.O."/>
            <person name="Guillou S."/>
            <person name="Cros-Aarteil S."/>
            <person name="Calhoun S."/>
            <person name="Haridas S."/>
            <person name="Kuo A."/>
            <person name="Mondo S."/>
            <person name="Pangilinan J."/>
            <person name="Riley R."/>
            <person name="Labutti K."/>
            <person name="Andreopoulos B."/>
            <person name="Lipzen A."/>
            <person name="Chen C."/>
            <person name="Yanf M."/>
            <person name="Daum C."/>
            <person name="Ng V."/>
            <person name="Clum A."/>
            <person name="Ohm R."/>
            <person name="Martin F."/>
            <person name="Silar P."/>
            <person name="Natvig D."/>
            <person name="Lalanne C."/>
            <person name="Gautier V."/>
            <person name="Ament-Velasquez S.L."/>
            <person name="Kruys A."/>
            <person name="Hutchinson M.I."/>
            <person name="Powell A.J."/>
            <person name="Barry K."/>
            <person name="Miller A.N."/>
            <person name="Grigoriev I.V."/>
            <person name="Debuchy R."/>
            <person name="Gladieux P."/>
            <person name="Thoren M.H."/>
            <person name="Johannesson H."/>
        </authorList>
    </citation>
    <scope>NUCLEOTIDE SEQUENCE</scope>
    <source>
        <strain evidence="4">CBS 990.96</strain>
    </source>
</reference>